<proteinExistence type="predicted"/>
<comment type="caution">
    <text evidence="2">The sequence shown here is derived from an EMBL/GenBank/DDBJ whole genome shotgun (WGS) entry which is preliminary data.</text>
</comment>
<dbReference type="Proteomes" id="UP000037035">
    <property type="component" value="Unassembled WGS sequence"/>
</dbReference>
<sequence length="738" mass="81810">MNFNSYLAHLMCKIKATPTVSRGKINIAQRMMEISWTIFPTQILEGQKWDLSSKSLLQRLTLQGIGITSKLNLLHNSCEEYHSLTNSQQEGQLSTSPSRARIGYQKQWQGPLSVLVLFQYVLILVLKLPWNTGVWHVGTKTDPCSFGLRGVPCRKRDLENLSGCARGVGGRKKKIEEAPEGGKPNDRGKLRAGRKWENLTRVARLFRDCGTTAIQVPVLPSLLGPWTLVASRYAPCHLSSLTMLRVVMFHSLRIMSPVTQLKHSGDITCDNLVDTSRPDTHPAAVTFTPLFRTPVISHPLKIRFSSAIYLSTRGGANLSQSRQVCVKTRLEALCGQREQDSSAPVFPPIPLFIQEPDSLSGTRVFSLPSRPIPLDINTHTCPLVTSAAPHQASLPISAVRLLHNIYSSPATWLAWVTFESLLLECFHQPLQCLAKLTITVTQATCYCLFVCTQSVTEHLLHKLYTTTPFTICHQTATTSKTLSYCLSSSRKYTCSLTVSSSGYLKYFLLRKRIHIFSFVPSDGIGPKVSTPYNISHKQRKEKKSPSSQFCVSELLHGTMAFFLNWSPLMFSFGQTLHRLFARHAGSVPSGFCAGWQASGVWVDALMIGRLAFAFVYVATGRALHMPSTELAKAVFRELSSPAILFPDTPFVCLLQKHVESFQFIIYSCTLQHSGPSPSAELLPPPHSAHPQHSSSSFSSSPTVFPIFSHVIRELISQETPLEILSINSQSAASPAVSF</sequence>
<evidence type="ECO:0000313" key="2">
    <source>
        <dbReference type="EMBL" id="KNZ51514.1"/>
    </source>
</evidence>
<organism evidence="2 3">
    <name type="scientific">Puccinia sorghi</name>
    <dbReference type="NCBI Taxonomy" id="27349"/>
    <lineage>
        <taxon>Eukaryota</taxon>
        <taxon>Fungi</taxon>
        <taxon>Dikarya</taxon>
        <taxon>Basidiomycota</taxon>
        <taxon>Pucciniomycotina</taxon>
        <taxon>Pucciniomycetes</taxon>
        <taxon>Pucciniales</taxon>
        <taxon>Pucciniaceae</taxon>
        <taxon>Puccinia</taxon>
    </lineage>
</organism>
<dbReference type="VEuPathDB" id="FungiDB:VP01_391g2"/>
<evidence type="ECO:0000313" key="3">
    <source>
        <dbReference type="Proteomes" id="UP000037035"/>
    </source>
</evidence>
<feature type="region of interest" description="Disordered" evidence="1">
    <location>
        <begin position="677"/>
        <end position="697"/>
    </location>
</feature>
<accession>A0A0L6USN1</accession>
<dbReference type="AlphaFoldDB" id="A0A0L6USN1"/>
<name>A0A0L6USN1_9BASI</name>
<keyword evidence="3" id="KW-1185">Reference proteome</keyword>
<feature type="compositionally biased region" description="Low complexity" evidence="1">
    <location>
        <begin position="688"/>
        <end position="697"/>
    </location>
</feature>
<protein>
    <submittedName>
        <fullName evidence="2">Uncharacterized protein</fullName>
    </submittedName>
</protein>
<reference evidence="2 3" key="1">
    <citation type="submission" date="2015-08" db="EMBL/GenBank/DDBJ databases">
        <title>Next Generation Sequencing and Analysis of the Genome of Puccinia sorghi L Schw, the Causal Agent of Maize Common Rust.</title>
        <authorList>
            <person name="Rochi L."/>
            <person name="Burguener G."/>
            <person name="Darino M."/>
            <person name="Turjanski A."/>
            <person name="Kreff E."/>
            <person name="Dieguez M.J."/>
            <person name="Sacco F."/>
        </authorList>
    </citation>
    <scope>NUCLEOTIDE SEQUENCE [LARGE SCALE GENOMIC DNA]</scope>
    <source>
        <strain evidence="2 3">RO10H11247</strain>
    </source>
</reference>
<evidence type="ECO:0000256" key="1">
    <source>
        <dbReference type="SAM" id="MobiDB-lite"/>
    </source>
</evidence>
<dbReference type="EMBL" id="LAVV01008968">
    <property type="protein sequence ID" value="KNZ51514.1"/>
    <property type="molecule type" value="Genomic_DNA"/>
</dbReference>
<gene>
    <name evidence="2" type="ORF">VP01_391g2</name>
</gene>